<keyword evidence="2 3" id="KW-0786">Thiamine pyrophosphate</keyword>
<dbReference type="InterPro" id="IPR047210">
    <property type="entry name" value="TPP_PYR_POXB-like"/>
</dbReference>
<dbReference type="Pfam" id="PF00205">
    <property type="entry name" value="TPP_enzyme_M"/>
    <property type="match status" value="1"/>
</dbReference>
<dbReference type="GO" id="GO:0030976">
    <property type="term" value="F:thiamine pyrophosphate binding"/>
    <property type="evidence" value="ECO:0007669"/>
    <property type="project" value="InterPro"/>
</dbReference>
<dbReference type="CDD" id="cd02014">
    <property type="entry name" value="TPP_POX"/>
    <property type="match status" value="1"/>
</dbReference>
<dbReference type="InterPro" id="IPR047211">
    <property type="entry name" value="POXB-like"/>
</dbReference>
<dbReference type="InterPro" id="IPR012000">
    <property type="entry name" value="Thiamin_PyroP_enz_cen_dom"/>
</dbReference>
<dbReference type="InterPro" id="IPR047212">
    <property type="entry name" value="TPP_POXB-like"/>
</dbReference>
<evidence type="ECO:0000259" key="4">
    <source>
        <dbReference type="Pfam" id="PF00205"/>
    </source>
</evidence>
<evidence type="ECO:0000256" key="2">
    <source>
        <dbReference type="ARBA" id="ARBA00023052"/>
    </source>
</evidence>
<accession>I4EDA9</accession>
<dbReference type="OrthoDB" id="4494979at2"/>
<evidence type="ECO:0000259" key="5">
    <source>
        <dbReference type="Pfam" id="PF02775"/>
    </source>
</evidence>
<feature type="domain" description="Thiamine pyrophosphate enzyme central" evidence="4">
    <location>
        <begin position="199"/>
        <end position="329"/>
    </location>
</feature>
<evidence type="ECO:0000313" key="8">
    <source>
        <dbReference type="Proteomes" id="UP000004221"/>
    </source>
</evidence>
<name>I4EDA9_9BACT</name>
<feature type="domain" description="Thiamine pyrophosphate enzyme TPP-binding" evidence="5">
    <location>
        <begin position="389"/>
        <end position="535"/>
    </location>
</feature>
<dbReference type="InterPro" id="IPR000399">
    <property type="entry name" value="TPP-bd_CS"/>
</dbReference>
<dbReference type="Proteomes" id="UP000004221">
    <property type="component" value="Unassembled WGS sequence"/>
</dbReference>
<dbReference type="EC" id="1.2.-.-" evidence="7"/>
<organism evidence="7 8">
    <name type="scientific">Nitrolancea hollandica Lb</name>
    <dbReference type="NCBI Taxonomy" id="1129897"/>
    <lineage>
        <taxon>Bacteria</taxon>
        <taxon>Pseudomonadati</taxon>
        <taxon>Thermomicrobiota</taxon>
        <taxon>Thermomicrobia</taxon>
        <taxon>Sphaerobacterales</taxon>
        <taxon>Sphaerobacterineae</taxon>
        <taxon>Sphaerobacteraceae</taxon>
        <taxon>Nitrolancea</taxon>
    </lineage>
</organism>
<proteinExistence type="inferred from homology"/>
<dbReference type="GO" id="GO:0019752">
    <property type="term" value="P:carboxylic acid metabolic process"/>
    <property type="evidence" value="ECO:0007669"/>
    <property type="project" value="UniProtKB-ARBA"/>
</dbReference>
<dbReference type="Gene3D" id="3.40.50.970">
    <property type="match status" value="2"/>
</dbReference>
<dbReference type="AlphaFoldDB" id="I4EDA9"/>
<dbReference type="Pfam" id="PF02775">
    <property type="entry name" value="TPP_enzyme_C"/>
    <property type="match status" value="1"/>
</dbReference>
<evidence type="ECO:0000259" key="6">
    <source>
        <dbReference type="Pfam" id="PF02776"/>
    </source>
</evidence>
<dbReference type="GO" id="GO:0016491">
    <property type="term" value="F:oxidoreductase activity"/>
    <property type="evidence" value="ECO:0007669"/>
    <property type="project" value="UniProtKB-KW"/>
</dbReference>
<dbReference type="InterPro" id="IPR012001">
    <property type="entry name" value="Thiamin_PyroP_enz_TPP-bd_dom"/>
</dbReference>
<dbReference type="CDD" id="cd07039">
    <property type="entry name" value="TPP_PYR_POX"/>
    <property type="match status" value="1"/>
</dbReference>
<protein>
    <submittedName>
        <fullName evidence="7">Putative Pyruvate oxidase</fullName>
        <ecNumber evidence="7">1.2.-.-</ecNumber>
    </submittedName>
</protein>
<comment type="similarity">
    <text evidence="1 3">Belongs to the TPP enzyme family.</text>
</comment>
<dbReference type="InterPro" id="IPR029061">
    <property type="entry name" value="THDP-binding"/>
</dbReference>
<dbReference type="SUPFAM" id="SSF52518">
    <property type="entry name" value="Thiamin diphosphate-binding fold (THDP-binding)"/>
    <property type="match status" value="2"/>
</dbReference>
<dbReference type="Pfam" id="PF02776">
    <property type="entry name" value="TPP_enzyme_N"/>
    <property type="match status" value="1"/>
</dbReference>
<sequence length="584" mass="63787">MAQTTADLLMDRLIDWGIDTVFGLPGDGINGIFEALRKRQDRIRFIQVRHEEAAAFAACGYMKYTGKMAACMGTSGPGGIHLLNGLYDAKMDQQPVLAITGDTFHDLIGTRYQQDVDLAKLFMQVSVYSERVSGPAHVINAVDEGIRLALARRGVACLVIPKDTQEETTEEGYRSKANVPQHSADIFANSCPVPTASDIQRAADIINRGRKVAILAGQGALGATEELERLADIVAGPIAKPLLGKAAVPDTSPFTTGGIGLLGTRPSQDALEQCDTLIIVGSSFPYIEYYPRPGQARAVQIDIDPSRIGLRYPVDIGLAGDSRRTLQSLLPLLQRKHDRSFLSKAQDGMRDWWKLMDDYGKRKSMPMKPQVVTYELDQLLDTDAIICADSGTIATWAARYIKIRNGMQFSLSGNLATMACGLPYSVGAQVAYPDRQVVAIVGDGGFTMLMGELATCVKYKLPVKIIIFKNNVLGQIMWEQIVFEGEPQFGVDLQPIDFVKVAEAFGATGFKLEKPKHARDVLEKALKHPGPVVVEAVVDPFEPPYPPKISFDQAKNFAEALAKGEPHRKEIALTAISDRVRSLV</sequence>
<dbReference type="SUPFAM" id="SSF52467">
    <property type="entry name" value="DHS-like NAD/FAD-binding domain"/>
    <property type="match status" value="1"/>
</dbReference>
<reference evidence="7 8" key="1">
    <citation type="journal article" date="2012" name="ISME J.">
        <title>Nitrification expanded: discovery, physiology and genomics of a nitrite-oxidizing bacterium from the phylum Chloroflexi.</title>
        <authorList>
            <person name="Sorokin D.Y."/>
            <person name="Lucker S."/>
            <person name="Vejmelkova D."/>
            <person name="Kostrikina N.A."/>
            <person name="Kleerebezem R."/>
            <person name="Rijpstra W.I."/>
            <person name="Damste J.S."/>
            <person name="Le Paslier D."/>
            <person name="Muyzer G."/>
            <person name="Wagner M."/>
            <person name="van Loosdrecht M.C."/>
            <person name="Daims H."/>
        </authorList>
    </citation>
    <scope>NUCLEOTIDE SEQUENCE [LARGE SCALE GENOMIC DNA]</scope>
    <source>
        <strain evidence="8">none</strain>
    </source>
</reference>
<dbReference type="PANTHER" id="PTHR42981">
    <property type="entry name" value="PYRUVATE DEHYDROGENASE [UBIQUINONE]"/>
    <property type="match status" value="1"/>
</dbReference>
<dbReference type="EMBL" id="CAGS01000050">
    <property type="protein sequence ID" value="CCF82671.1"/>
    <property type="molecule type" value="Genomic_DNA"/>
</dbReference>
<gene>
    <name evidence="7" type="ORF">NITHO_1430001</name>
</gene>
<evidence type="ECO:0000256" key="3">
    <source>
        <dbReference type="RuleBase" id="RU362132"/>
    </source>
</evidence>
<keyword evidence="8" id="KW-1185">Reference proteome</keyword>
<dbReference type="GO" id="GO:0000287">
    <property type="term" value="F:magnesium ion binding"/>
    <property type="evidence" value="ECO:0007669"/>
    <property type="project" value="InterPro"/>
</dbReference>
<dbReference type="InterPro" id="IPR011766">
    <property type="entry name" value="TPP_enzyme_TPP-bd"/>
</dbReference>
<evidence type="ECO:0000256" key="1">
    <source>
        <dbReference type="ARBA" id="ARBA00007812"/>
    </source>
</evidence>
<dbReference type="PANTHER" id="PTHR42981:SF2">
    <property type="entry name" value="PYRUVATE DEHYDROGENASE [UBIQUINONE]"/>
    <property type="match status" value="1"/>
</dbReference>
<keyword evidence="7" id="KW-0670">Pyruvate</keyword>
<keyword evidence="7" id="KW-0560">Oxidoreductase</keyword>
<feature type="domain" description="Thiamine pyrophosphate enzyme N-terminal TPP-binding" evidence="6">
    <location>
        <begin position="4"/>
        <end position="118"/>
    </location>
</feature>
<dbReference type="PROSITE" id="PS00187">
    <property type="entry name" value="TPP_ENZYMES"/>
    <property type="match status" value="1"/>
</dbReference>
<evidence type="ECO:0000313" key="7">
    <source>
        <dbReference type="EMBL" id="CCF82671.1"/>
    </source>
</evidence>
<dbReference type="RefSeq" id="WP_008474938.1">
    <property type="nucleotide sequence ID" value="NZ_CAGS01000050.1"/>
</dbReference>
<dbReference type="Gene3D" id="3.40.50.1220">
    <property type="entry name" value="TPP-binding domain"/>
    <property type="match status" value="1"/>
</dbReference>
<dbReference type="InterPro" id="IPR029035">
    <property type="entry name" value="DHS-like_NAD/FAD-binding_dom"/>
</dbReference>
<comment type="caution">
    <text evidence="7">The sequence shown here is derived from an EMBL/GenBank/DDBJ whole genome shotgun (WGS) entry which is preliminary data.</text>
</comment>